<dbReference type="GO" id="GO:0005524">
    <property type="term" value="F:ATP binding"/>
    <property type="evidence" value="ECO:0007669"/>
    <property type="project" value="UniProtKB-KW"/>
</dbReference>
<accession>A0A2P6PXQ2</accession>
<comment type="caution">
    <text evidence="14">The sequence shown here is derived from an EMBL/GenBank/DDBJ whole genome shotgun (WGS) entry which is preliminary data.</text>
</comment>
<dbReference type="SUPFAM" id="SSF56112">
    <property type="entry name" value="Protein kinase-like (PK-like)"/>
    <property type="match status" value="1"/>
</dbReference>
<evidence type="ECO:0000256" key="2">
    <source>
        <dbReference type="ARBA" id="ARBA00012513"/>
    </source>
</evidence>
<dbReference type="PANTHER" id="PTHR47982:SF33">
    <property type="entry name" value="PROLINE-RICH RECEPTOR-LIKE PROTEIN KINASE PERK15"/>
    <property type="match status" value="1"/>
</dbReference>
<keyword evidence="7" id="KW-0547">Nucleotide-binding</keyword>
<keyword evidence="11" id="KW-0472">Membrane</keyword>
<dbReference type="PANTHER" id="PTHR47982">
    <property type="entry name" value="PROLINE-RICH RECEPTOR-LIKE PROTEIN KINASE PERK4"/>
    <property type="match status" value="1"/>
</dbReference>
<keyword evidence="15" id="KW-1185">Reference proteome</keyword>
<evidence type="ECO:0000256" key="1">
    <source>
        <dbReference type="ARBA" id="ARBA00004162"/>
    </source>
</evidence>
<keyword evidence="10" id="KW-1133">Transmembrane helix</keyword>
<comment type="catalytic activity">
    <reaction evidence="13">
        <text>L-seryl-[protein] + ATP = O-phospho-L-seryl-[protein] + ADP + H(+)</text>
        <dbReference type="Rhea" id="RHEA:17989"/>
        <dbReference type="Rhea" id="RHEA-COMP:9863"/>
        <dbReference type="Rhea" id="RHEA-COMP:11604"/>
        <dbReference type="ChEBI" id="CHEBI:15378"/>
        <dbReference type="ChEBI" id="CHEBI:29999"/>
        <dbReference type="ChEBI" id="CHEBI:30616"/>
        <dbReference type="ChEBI" id="CHEBI:83421"/>
        <dbReference type="ChEBI" id="CHEBI:456216"/>
        <dbReference type="EC" id="2.7.11.1"/>
    </reaction>
</comment>
<keyword evidence="4" id="KW-0723">Serine/threonine-protein kinase</keyword>
<dbReference type="GO" id="GO:0005886">
    <property type="term" value="C:plasma membrane"/>
    <property type="evidence" value="ECO:0007669"/>
    <property type="project" value="UniProtKB-SubCell"/>
</dbReference>
<keyword evidence="9" id="KW-0067">ATP-binding</keyword>
<dbReference type="EC" id="2.7.11.1" evidence="2"/>
<keyword evidence="8" id="KW-0418">Kinase</keyword>
<dbReference type="Gene3D" id="1.10.510.10">
    <property type="entry name" value="Transferase(Phosphotransferase) domain 1"/>
    <property type="match status" value="1"/>
</dbReference>
<dbReference type="STRING" id="74649.A0A2P6PXQ2"/>
<name>A0A2P6PXQ2_ROSCH</name>
<dbReference type="InterPro" id="IPR047117">
    <property type="entry name" value="PERK1-13-like"/>
</dbReference>
<evidence type="ECO:0000313" key="15">
    <source>
        <dbReference type="Proteomes" id="UP000238479"/>
    </source>
</evidence>
<organism evidence="14 15">
    <name type="scientific">Rosa chinensis</name>
    <name type="common">China rose</name>
    <dbReference type="NCBI Taxonomy" id="74649"/>
    <lineage>
        <taxon>Eukaryota</taxon>
        <taxon>Viridiplantae</taxon>
        <taxon>Streptophyta</taxon>
        <taxon>Embryophyta</taxon>
        <taxon>Tracheophyta</taxon>
        <taxon>Spermatophyta</taxon>
        <taxon>Magnoliopsida</taxon>
        <taxon>eudicotyledons</taxon>
        <taxon>Gunneridae</taxon>
        <taxon>Pentapetalae</taxon>
        <taxon>rosids</taxon>
        <taxon>fabids</taxon>
        <taxon>Rosales</taxon>
        <taxon>Rosaceae</taxon>
        <taxon>Rosoideae</taxon>
        <taxon>Rosoideae incertae sedis</taxon>
        <taxon>Rosa</taxon>
    </lineage>
</organism>
<evidence type="ECO:0000256" key="8">
    <source>
        <dbReference type="ARBA" id="ARBA00022777"/>
    </source>
</evidence>
<dbReference type="Gramene" id="PRQ26699">
    <property type="protein sequence ID" value="PRQ26699"/>
    <property type="gene ID" value="RchiOBHm_Chr6g0297471"/>
</dbReference>
<evidence type="ECO:0000256" key="10">
    <source>
        <dbReference type="ARBA" id="ARBA00022989"/>
    </source>
</evidence>
<keyword evidence="6" id="KW-0812">Transmembrane</keyword>
<reference evidence="14 15" key="1">
    <citation type="journal article" date="2018" name="Nat. Genet.">
        <title>The Rosa genome provides new insights in the design of modern roses.</title>
        <authorList>
            <person name="Bendahmane M."/>
        </authorList>
    </citation>
    <scope>NUCLEOTIDE SEQUENCE [LARGE SCALE GENOMIC DNA]</scope>
    <source>
        <strain evidence="15">cv. Old Blush</strain>
    </source>
</reference>
<evidence type="ECO:0000256" key="5">
    <source>
        <dbReference type="ARBA" id="ARBA00022679"/>
    </source>
</evidence>
<proteinExistence type="predicted"/>
<protein>
    <recommendedName>
        <fullName evidence="2">non-specific serine/threonine protein kinase</fullName>
        <ecNumber evidence="2">2.7.11.1</ecNumber>
    </recommendedName>
</protein>
<comment type="catalytic activity">
    <reaction evidence="12">
        <text>L-threonyl-[protein] + ATP = O-phospho-L-threonyl-[protein] + ADP + H(+)</text>
        <dbReference type="Rhea" id="RHEA:46608"/>
        <dbReference type="Rhea" id="RHEA-COMP:11060"/>
        <dbReference type="Rhea" id="RHEA-COMP:11605"/>
        <dbReference type="ChEBI" id="CHEBI:15378"/>
        <dbReference type="ChEBI" id="CHEBI:30013"/>
        <dbReference type="ChEBI" id="CHEBI:30616"/>
        <dbReference type="ChEBI" id="CHEBI:61977"/>
        <dbReference type="ChEBI" id="CHEBI:456216"/>
        <dbReference type="EC" id="2.7.11.1"/>
    </reaction>
</comment>
<keyword evidence="3" id="KW-1003">Cell membrane</keyword>
<sequence>MQSKYLAPEYASSGKLSDKSDVFSFGVARPLLAQALEKGNFDGLVDARLQNDYNSSEMACMVASAAACVRHSACRRPRMSQVILQSSEVSLS</sequence>
<evidence type="ECO:0000256" key="11">
    <source>
        <dbReference type="ARBA" id="ARBA00023136"/>
    </source>
</evidence>
<gene>
    <name evidence="14" type="ORF">RchiOBHm_Chr6g0297471</name>
</gene>
<dbReference type="AlphaFoldDB" id="A0A2P6PXQ2"/>
<evidence type="ECO:0000256" key="12">
    <source>
        <dbReference type="ARBA" id="ARBA00047899"/>
    </source>
</evidence>
<evidence type="ECO:0000256" key="4">
    <source>
        <dbReference type="ARBA" id="ARBA00022527"/>
    </source>
</evidence>
<evidence type="ECO:0000256" key="7">
    <source>
        <dbReference type="ARBA" id="ARBA00022741"/>
    </source>
</evidence>
<comment type="subcellular location">
    <subcellularLocation>
        <location evidence="1">Cell membrane</location>
        <topology evidence="1">Single-pass membrane protein</topology>
    </subcellularLocation>
</comment>
<evidence type="ECO:0000256" key="13">
    <source>
        <dbReference type="ARBA" id="ARBA00048679"/>
    </source>
</evidence>
<dbReference type="GO" id="GO:0004674">
    <property type="term" value="F:protein serine/threonine kinase activity"/>
    <property type="evidence" value="ECO:0007669"/>
    <property type="project" value="UniProtKB-KW"/>
</dbReference>
<dbReference type="InterPro" id="IPR011009">
    <property type="entry name" value="Kinase-like_dom_sf"/>
</dbReference>
<evidence type="ECO:0000313" key="14">
    <source>
        <dbReference type="EMBL" id="PRQ26699.1"/>
    </source>
</evidence>
<evidence type="ECO:0000256" key="9">
    <source>
        <dbReference type="ARBA" id="ARBA00022840"/>
    </source>
</evidence>
<evidence type="ECO:0000256" key="6">
    <source>
        <dbReference type="ARBA" id="ARBA00022692"/>
    </source>
</evidence>
<dbReference type="EMBL" id="PDCK01000044">
    <property type="protein sequence ID" value="PRQ26699.1"/>
    <property type="molecule type" value="Genomic_DNA"/>
</dbReference>
<dbReference type="Proteomes" id="UP000238479">
    <property type="component" value="Chromosome 6"/>
</dbReference>
<keyword evidence="5 14" id="KW-0808">Transferase</keyword>
<evidence type="ECO:0000256" key="3">
    <source>
        <dbReference type="ARBA" id="ARBA00022475"/>
    </source>
</evidence>